<comment type="function">
    <text evidence="10">Plays an important role in the de novo pathway and in the salvage pathway of purine nucleotide biosynthesis. Catalyzes the first commited step in the biosynthesis of AMP from IMP.</text>
</comment>
<reference evidence="14 15" key="1">
    <citation type="journal article" date="2018" name="New Phytol.">
        <title>Phylogenomics of Endogonaceae and evolution of mycorrhizas within Mucoromycota.</title>
        <authorList>
            <person name="Chang Y."/>
            <person name="Desiro A."/>
            <person name="Na H."/>
            <person name="Sandor L."/>
            <person name="Lipzen A."/>
            <person name="Clum A."/>
            <person name="Barry K."/>
            <person name="Grigoriev I.V."/>
            <person name="Martin F.M."/>
            <person name="Stajich J.E."/>
            <person name="Smith M.E."/>
            <person name="Bonito G."/>
            <person name="Spatafora J.W."/>
        </authorList>
    </citation>
    <scope>NUCLEOTIDE SEQUENCE [LARGE SCALE GENOMIC DNA]</scope>
    <source>
        <strain evidence="14 15">GMNB39</strain>
    </source>
</reference>
<keyword evidence="13" id="KW-0472">Membrane</keyword>
<feature type="binding site" evidence="10">
    <location>
        <position position="267"/>
    </location>
    <ligand>
        <name>IMP</name>
        <dbReference type="ChEBI" id="CHEBI:58053"/>
    </ligand>
</feature>
<dbReference type="GO" id="GO:0046040">
    <property type="term" value="P:IMP metabolic process"/>
    <property type="evidence" value="ECO:0007669"/>
    <property type="project" value="TreeGrafter"/>
</dbReference>
<dbReference type="InterPro" id="IPR033128">
    <property type="entry name" value="Adenylosuccin_syn_Lys_AS"/>
</dbReference>
<dbReference type="PROSITE" id="PS00513">
    <property type="entry name" value="ADENYLOSUCCIN_SYN_2"/>
    <property type="match status" value="1"/>
</dbReference>
<feature type="binding site" evidence="10">
    <location>
        <position position="348"/>
    </location>
    <ligand>
        <name>GTP</name>
        <dbReference type="ChEBI" id="CHEBI:37565"/>
    </ligand>
</feature>
<feature type="active site" description="Proton donor" evidence="10">
    <location>
        <position position="51"/>
    </location>
</feature>
<accession>A0A433A0U0</accession>
<keyword evidence="7 10" id="KW-0460">Magnesium</keyword>
<comment type="subunit">
    <text evidence="2 10">Homodimer.</text>
</comment>
<dbReference type="SMART" id="SM00788">
    <property type="entry name" value="Adenylsucc_synt"/>
    <property type="match status" value="1"/>
</dbReference>
<evidence type="ECO:0000256" key="7">
    <source>
        <dbReference type="ARBA" id="ARBA00022842"/>
    </source>
</evidence>
<keyword evidence="6 10" id="KW-0658">Purine biosynthesis</keyword>
<dbReference type="PANTHER" id="PTHR11846:SF0">
    <property type="entry name" value="ADENYLOSUCCINATE SYNTHETASE"/>
    <property type="match status" value="1"/>
</dbReference>
<comment type="caution">
    <text evidence="14">The sequence shown here is derived from an EMBL/GenBank/DDBJ whole genome shotgun (WGS) entry which is preliminary data.</text>
</comment>
<dbReference type="GO" id="GO:0000287">
    <property type="term" value="F:magnesium ion binding"/>
    <property type="evidence" value="ECO:0007669"/>
    <property type="project" value="UniProtKB-UniRule"/>
</dbReference>
<gene>
    <name evidence="14" type="ORF">BC936DRAFT_142173</name>
</gene>
<evidence type="ECO:0000256" key="13">
    <source>
        <dbReference type="SAM" id="Phobius"/>
    </source>
</evidence>
<dbReference type="GO" id="GO:0005525">
    <property type="term" value="F:GTP binding"/>
    <property type="evidence" value="ECO:0007669"/>
    <property type="project" value="UniProtKB-UniRule"/>
</dbReference>
<evidence type="ECO:0000256" key="10">
    <source>
        <dbReference type="HAMAP-Rule" id="MF_03125"/>
    </source>
</evidence>
<evidence type="ECO:0000256" key="1">
    <source>
        <dbReference type="ARBA" id="ARBA00003779"/>
    </source>
</evidence>
<keyword evidence="13" id="KW-1133">Transmembrane helix</keyword>
<dbReference type="Pfam" id="PF00709">
    <property type="entry name" value="Adenylsucc_synt"/>
    <property type="match status" value="2"/>
</dbReference>
<dbReference type="InterPro" id="IPR042109">
    <property type="entry name" value="Adenylosuccinate_synth_dom1"/>
</dbReference>
<dbReference type="EMBL" id="RBNI01021858">
    <property type="protein sequence ID" value="RUO96350.1"/>
    <property type="molecule type" value="Genomic_DNA"/>
</dbReference>
<comment type="pathway">
    <text evidence="10 12">Purine metabolism; AMP biosynthesis via de novo pathway; AMP from IMP: step 1/2.</text>
</comment>
<feature type="active site" description="Proton acceptor" evidence="10">
    <location>
        <position position="23"/>
    </location>
</feature>
<evidence type="ECO:0000256" key="8">
    <source>
        <dbReference type="ARBA" id="ARBA00023134"/>
    </source>
</evidence>
<keyword evidence="13" id="KW-0812">Transmembrane</keyword>
<evidence type="ECO:0000256" key="11">
    <source>
        <dbReference type="PROSITE-ProRule" id="PRU10134"/>
    </source>
</evidence>
<feature type="binding site" evidence="10">
    <location>
        <begin position="23"/>
        <end position="26"/>
    </location>
    <ligand>
        <name>IMP</name>
        <dbReference type="ChEBI" id="CHEBI:58053"/>
    </ligand>
</feature>
<dbReference type="FunFam" id="3.90.170.10:FF:000001">
    <property type="entry name" value="Adenylosuccinate synthetase"/>
    <property type="match status" value="1"/>
</dbReference>
<evidence type="ECO:0000313" key="15">
    <source>
        <dbReference type="Proteomes" id="UP000268093"/>
    </source>
</evidence>
<dbReference type="CDD" id="cd03108">
    <property type="entry name" value="AdSS"/>
    <property type="match status" value="1"/>
</dbReference>
<organism evidence="14 15">
    <name type="scientific">Jimgerdemannia flammicorona</name>
    <dbReference type="NCBI Taxonomy" id="994334"/>
    <lineage>
        <taxon>Eukaryota</taxon>
        <taxon>Fungi</taxon>
        <taxon>Fungi incertae sedis</taxon>
        <taxon>Mucoromycota</taxon>
        <taxon>Mucoromycotina</taxon>
        <taxon>Endogonomycetes</taxon>
        <taxon>Endogonales</taxon>
        <taxon>Endogonaceae</taxon>
        <taxon>Jimgerdemannia</taxon>
    </lineage>
</organism>
<keyword evidence="10" id="KW-0963">Cytoplasm</keyword>
<dbReference type="UniPathway" id="UPA00075">
    <property type="reaction ID" value="UER00335"/>
</dbReference>
<feature type="binding site" evidence="10">
    <location>
        <position position="153"/>
    </location>
    <ligand>
        <name>IMP</name>
        <dbReference type="ChEBI" id="CHEBI:58053"/>
        <note>ligand shared between dimeric partners</note>
    </ligand>
</feature>
<protein>
    <recommendedName>
        <fullName evidence="10 12">Adenylosuccinate synthetase</fullName>
        <shortName evidence="10">AMPSase</shortName>
        <shortName evidence="10">AdSS</shortName>
        <ecNumber evidence="10 12">6.3.4.4</ecNumber>
    </recommendedName>
    <alternativeName>
        <fullName evidence="10">IMP--aspartate ligase</fullName>
    </alternativeName>
</protein>
<name>A0A433A0U0_9FUNG</name>
<evidence type="ECO:0000313" key="14">
    <source>
        <dbReference type="EMBL" id="RUO96350.1"/>
    </source>
</evidence>
<keyword evidence="3 10" id="KW-0436">Ligase</keyword>
<dbReference type="InterPro" id="IPR001114">
    <property type="entry name" value="Adenylosuccinate_synthetase"/>
</dbReference>
<dbReference type="PANTHER" id="PTHR11846">
    <property type="entry name" value="ADENYLOSUCCINATE SYNTHETASE"/>
    <property type="match status" value="1"/>
</dbReference>
<feature type="binding site" evidence="10">
    <location>
        <begin position="342"/>
        <end position="348"/>
    </location>
    <ligand>
        <name>substrate</name>
    </ligand>
</feature>
<comment type="catalytic activity">
    <reaction evidence="9 10 12">
        <text>IMP + L-aspartate + GTP = N(6)-(1,2-dicarboxyethyl)-AMP + GDP + phosphate + 2 H(+)</text>
        <dbReference type="Rhea" id="RHEA:15753"/>
        <dbReference type="ChEBI" id="CHEBI:15378"/>
        <dbReference type="ChEBI" id="CHEBI:29991"/>
        <dbReference type="ChEBI" id="CHEBI:37565"/>
        <dbReference type="ChEBI" id="CHEBI:43474"/>
        <dbReference type="ChEBI" id="CHEBI:57567"/>
        <dbReference type="ChEBI" id="CHEBI:58053"/>
        <dbReference type="ChEBI" id="CHEBI:58189"/>
        <dbReference type="EC" id="6.3.4.4"/>
    </reaction>
</comment>
<dbReference type="Gene3D" id="3.90.170.10">
    <property type="entry name" value="Adenylosuccinate Synthetase, subunit A, domain 3"/>
    <property type="match status" value="1"/>
</dbReference>
<dbReference type="FunFam" id="1.10.300.10:FF:000002">
    <property type="entry name" value="Adenylosuccinate synthetase, chloroplastic"/>
    <property type="match status" value="1"/>
</dbReference>
<evidence type="ECO:0000256" key="9">
    <source>
        <dbReference type="ARBA" id="ARBA00050432"/>
    </source>
</evidence>
<feature type="binding site" evidence="10">
    <location>
        <begin position="456"/>
        <end position="458"/>
    </location>
    <ligand>
        <name>GTP</name>
        <dbReference type="ChEBI" id="CHEBI:37565"/>
    </ligand>
</feature>
<keyword evidence="5 10" id="KW-0547">Nucleotide-binding</keyword>
<evidence type="ECO:0000256" key="2">
    <source>
        <dbReference type="ARBA" id="ARBA00011738"/>
    </source>
</evidence>
<dbReference type="Proteomes" id="UP000268093">
    <property type="component" value="Unassembled WGS sequence"/>
</dbReference>
<keyword evidence="8 10" id="KW-0342">GTP-binding</keyword>
<dbReference type="InterPro" id="IPR042110">
    <property type="entry name" value="Adenylosuccinate_synth_dom2"/>
</dbReference>
<evidence type="ECO:0000256" key="12">
    <source>
        <dbReference type="RuleBase" id="RU000520"/>
    </source>
</evidence>
<feature type="binding site" evidence="10">
    <location>
        <begin position="374"/>
        <end position="376"/>
    </location>
    <ligand>
        <name>GTP</name>
        <dbReference type="ChEBI" id="CHEBI:37565"/>
    </ligand>
</feature>
<keyword evidence="15" id="KW-1185">Reference proteome</keyword>
<dbReference type="Gene3D" id="1.10.300.10">
    <property type="entry name" value="Adenylosuccinate Synthetase, subunit A, domain 2"/>
    <property type="match status" value="1"/>
</dbReference>
<dbReference type="GO" id="GO:0004019">
    <property type="term" value="F:adenylosuccinate synthase activity"/>
    <property type="evidence" value="ECO:0007669"/>
    <property type="project" value="UniProtKB-UniRule"/>
</dbReference>
<feature type="binding site" evidence="10">
    <location>
        <begin position="22"/>
        <end position="28"/>
    </location>
    <ligand>
        <name>GTP</name>
        <dbReference type="ChEBI" id="CHEBI:37565"/>
    </ligand>
</feature>
<keyword evidence="4 10" id="KW-0479">Metal-binding</keyword>
<comment type="cofactor">
    <cofactor evidence="10">
        <name>Mg(2+)</name>
        <dbReference type="ChEBI" id="CHEBI:18420"/>
    </cofactor>
    <text evidence="10">Binds 1 Mg(2+) ion per subunit.</text>
</comment>
<feature type="binding site" evidence="10">
    <location>
        <position position="139"/>
    </location>
    <ligand>
        <name>IMP</name>
        <dbReference type="ChEBI" id="CHEBI:58053"/>
    </ligand>
</feature>
<feature type="binding site" evidence="10">
    <location>
        <position position="346"/>
    </location>
    <ligand>
        <name>IMP</name>
        <dbReference type="ChEBI" id="CHEBI:58053"/>
    </ligand>
</feature>
<feature type="binding site" evidence="10">
    <location>
        <position position="23"/>
    </location>
    <ligand>
        <name>Mg(2+)</name>
        <dbReference type="ChEBI" id="CHEBI:18420"/>
    </ligand>
</feature>
<feature type="active site" evidence="11">
    <location>
        <position position="150"/>
    </location>
</feature>
<proteinExistence type="inferred from homology"/>
<feature type="binding site" evidence="10">
    <location>
        <begin position="50"/>
        <end position="52"/>
    </location>
    <ligand>
        <name>GTP</name>
        <dbReference type="ChEBI" id="CHEBI:37565"/>
    </ligand>
</feature>
<comment type="subcellular location">
    <subcellularLocation>
        <location evidence="10">Cytoplasm</location>
    </subcellularLocation>
</comment>
<feature type="binding site" evidence="10">
    <location>
        <position position="282"/>
    </location>
    <ligand>
        <name>IMP</name>
        <dbReference type="ChEBI" id="CHEBI:58053"/>
    </ligand>
</feature>
<comment type="similarity">
    <text evidence="10 12">Belongs to the adenylosuccinate synthetase family.</text>
</comment>
<feature type="transmembrane region" description="Helical" evidence="13">
    <location>
        <begin position="232"/>
        <end position="253"/>
    </location>
</feature>
<dbReference type="Gene3D" id="3.40.440.10">
    <property type="entry name" value="Adenylosuccinate Synthetase, subunit A, domain 1"/>
    <property type="match status" value="2"/>
</dbReference>
<dbReference type="GO" id="GO:0005737">
    <property type="term" value="C:cytoplasm"/>
    <property type="evidence" value="ECO:0007669"/>
    <property type="project" value="UniProtKB-SubCell"/>
</dbReference>
<dbReference type="OrthoDB" id="10265645at2759"/>
<dbReference type="PROSITE" id="PS01266">
    <property type="entry name" value="ADENYLOSUCCIN_SYN_1"/>
    <property type="match status" value="1"/>
</dbReference>
<dbReference type="InterPro" id="IPR042111">
    <property type="entry name" value="Adenylosuccinate_synth_dom3"/>
</dbReference>
<dbReference type="AlphaFoldDB" id="A0A433A0U0"/>
<comment type="function">
    <text evidence="12">Plays an important role in the de novo pathway of purine nucleotide biosynthesis.</text>
</comment>
<dbReference type="SUPFAM" id="SSF52540">
    <property type="entry name" value="P-loop containing nucleoside triphosphate hydrolases"/>
    <property type="match status" value="2"/>
</dbReference>
<dbReference type="InterPro" id="IPR027417">
    <property type="entry name" value="P-loop_NTPase"/>
</dbReference>
<evidence type="ECO:0000256" key="5">
    <source>
        <dbReference type="ARBA" id="ARBA00022741"/>
    </source>
</evidence>
<dbReference type="HAMAP" id="MF_00011">
    <property type="entry name" value="Adenylosucc_synth"/>
    <property type="match status" value="1"/>
</dbReference>
<evidence type="ECO:0000256" key="4">
    <source>
        <dbReference type="ARBA" id="ARBA00022723"/>
    </source>
</evidence>
<sequence length="472" mass="51602">MPFSSSSASTNGITVVLGTQWGDEGKGKLSDILCATADVCARCQGGNNAGHTIVVNGAKYDFHLLPSGLVNPKCVALVGSGVVVHLPSFFTELETLEKKGLDCVGRLFLSDRAQLVFDFHQIVDGLREVELGRGSIGTTKKGIGPAYSAKAARSGLRVHHLYNHESFAEKFRTVVENKRKRYGNFEYDVEAEIQRYKKLADRLKPYVVDSVSYLHAAIQQNQKILVEGMTRLYLLSHNVGLSAAAALFIFVYLQNFLYICITFPGANALMLDLDFGTYPYVTSSNTAIGGVCTGLGIPPQKITKVIGVVKAYTTRVGGGPFPSEQLNEVGELLQNAGAEIGVTTGRKRRCGWLDLVVLKYSNLINGYTSLNITKLDVLDTLPTIKIATAYFLNGKPLASFPADLDTLEHVEVKYEEMPGWKCDISAARTFEELPIQAQNYVRKIEEEIGVPVEWIGVGQSRDAMIHIPVSSK</sequence>
<evidence type="ECO:0000256" key="6">
    <source>
        <dbReference type="ARBA" id="ARBA00022755"/>
    </source>
</evidence>
<feature type="binding site" evidence="10">
    <location>
        <begin position="48"/>
        <end position="51"/>
    </location>
    <ligand>
        <name>IMP</name>
        <dbReference type="ChEBI" id="CHEBI:58053"/>
    </ligand>
</feature>
<feature type="binding site" evidence="10">
    <location>
        <position position="50"/>
    </location>
    <ligand>
        <name>Mg(2+)</name>
        <dbReference type="ChEBI" id="CHEBI:18420"/>
    </ligand>
</feature>
<dbReference type="InterPro" id="IPR018220">
    <property type="entry name" value="Adenylosuccin_syn_GTP-bd"/>
</dbReference>
<comment type="function">
    <text evidence="1">Plays an important role in the de novo pathway and in the salvage pathway of purine nucleotide biosynthesis. Catalyzes the first committed step in the biosynthesis of AMP from IMP.</text>
</comment>
<dbReference type="GO" id="GO:0044208">
    <property type="term" value="P:'de novo' AMP biosynthetic process"/>
    <property type="evidence" value="ECO:0007669"/>
    <property type="project" value="UniProtKB-UniRule"/>
</dbReference>
<dbReference type="EC" id="6.3.4.4" evidence="10 12"/>
<evidence type="ECO:0000256" key="3">
    <source>
        <dbReference type="ARBA" id="ARBA00022598"/>
    </source>
</evidence>